<organism evidence="1 2">
    <name type="scientific">Rhododendron griersonianum</name>
    <dbReference type="NCBI Taxonomy" id="479676"/>
    <lineage>
        <taxon>Eukaryota</taxon>
        <taxon>Viridiplantae</taxon>
        <taxon>Streptophyta</taxon>
        <taxon>Embryophyta</taxon>
        <taxon>Tracheophyta</taxon>
        <taxon>Spermatophyta</taxon>
        <taxon>Magnoliopsida</taxon>
        <taxon>eudicotyledons</taxon>
        <taxon>Gunneridae</taxon>
        <taxon>Pentapetalae</taxon>
        <taxon>asterids</taxon>
        <taxon>Ericales</taxon>
        <taxon>Ericaceae</taxon>
        <taxon>Ericoideae</taxon>
        <taxon>Rhodoreae</taxon>
        <taxon>Rhododendron</taxon>
    </lineage>
</organism>
<dbReference type="AlphaFoldDB" id="A0AAV6IEH6"/>
<gene>
    <name evidence="1" type="ORF">RHGRI_032976</name>
</gene>
<dbReference type="Proteomes" id="UP000823749">
    <property type="component" value="Chromosome 11"/>
</dbReference>
<sequence>MACGMDTYDFSSGVLPSKLWKLFEPYKVLSALNISETMGITIQKHMHRGMEEEASSSSLSMEDNKVNIDIDMDKRIVDATENMLLVKMCQPEKATDVHQIVVLHQRAIYQAPNKYILPRWSKAVRRRHTRVRISYDKRSQTPEVLRFEKTCNAFHELADMARNSEERWEKVAVMVNQLHEEMKGGGCLRKQ</sequence>
<accession>A0AAV6IEH6</accession>
<comment type="caution">
    <text evidence="1">The sequence shown here is derived from an EMBL/GenBank/DDBJ whole genome shotgun (WGS) entry which is preliminary data.</text>
</comment>
<reference evidence="1" key="1">
    <citation type="submission" date="2020-08" db="EMBL/GenBank/DDBJ databases">
        <title>Plant Genome Project.</title>
        <authorList>
            <person name="Zhang R.-G."/>
        </authorList>
    </citation>
    <scope>NUCLEOTIDE SEQUENCE</scope>
    <source>
        <strain evidence="1">WSP0</strain>
        <tissue evidence="1">Leaf</tissue>
    </source>
</reference>
<dbReference type="EMBL" id="JACTNZ010000011">
    <property type="protein sequence ID" value="KAG5526897.1"/>
    <property type="molecule type" value="Genomic_DNA"/>
</dbReference>
<evidence type="ECO:0000313" key="1">
    <source>
        <dbReference type="EMBL" id="KAG5526897.1"/>
    </source>
</evidence>
<keyword evidence="2" id="KW-1185">Reference proteome</keyword>
<evidence type="ECO:0008006" key="3">
    <source>
        <dbReference type="Google" id="ProtNLM"/>
    </source>
</evidence>
<protein>
    <recommendedName>
        <fullName evidence="3">Protein FAR1-RELATED SEQUENCE</fullName>
    </recommendedName>
</protein>
<proteinExistence type="predicted"/>
<name>A0AAV6IEH6_9ERIC</name>
<evidence type="ECO:0000313" key="2">
    <source>
        <dbReference type="Proteomes" id="UP000823749"/>
    </source>
</evidence>